<reference evidence="2 3" key="1">
    <citation type="journal article" date="2016" name="ISME J.">
        <title>Chasing the elusive Euryarchaeota class WSA2: genomes reveal a uniquely fastidious methyl-reducing methanogen.</title>
        <authorList>
            <person name="Nobu M.K."/>
            <person name="Narihiro T."/>
            <person name="Kuroda K."/>
            <person name="Mei R."/>
            <person name="Liu W.T."/>
        </authorList>
    </citation>
    <scope>NUCLEOTIDE SEQUENCE [LARGE SCALE GENOMIC DNA]</scope>
    <source>
        <strain evidence="2">U1lsi0528_Bin055</strain>
    </source>
</reference>
<evidence type="ECO:0000313" key="3">
    <source>
        <dbReference type="Proteomes" id="UP000075398"/>
    </source>
</evidence>
<proteinExistence type="predicted"/>
<keyword evidence="1" id="KW-0472">Membrane</keyword>
<evidence type="ECO:0000313" key="2">
    <source>
        <dbReference type="EMBL" id="KYC53014.1"/>
    </source>
</evidence>
<feature type="transmembrane region" description="Helical" evidence="1">
    <location>
        <begin position="140"/>
        <end position="158"/>
    </location>
</feature>
<comment type="caution">
    <text evidence="2">The sequence shown here is derived from an EMBL/GenBank/DDBJ whole genome shotgun (WGS) entry which is preliminary data.</text>
</comment>
<protein>
    <submittedName>
        <fullName evidence="2">Uncharacterized protein</fullName>
    </submittedName>
</protein>
<dbReference type="Proteomes" id="UP000075398">
    <property type="component" value="Unassembled WGS sequence"/>
</dbReference>
<name>A0A150J7S6_9EURY</name>
<keyword evidence="1" id="KW-1133">Transmembrane helix</keyword>
<dbReference type="AlphaFoldDB" id="A0A150J7S6"/>
<gene>
    <name evidence="2" type="ORF">AMQ22_00492</name>
</gene>
<sequence length="159" mass="18358">MVAILLLCILAVSPISAELSSLIVPLNDGDIPKEIKPLLKEGYRIYFQGFEENLIEFICYDDNSASLLLNEFLNSRGGYRIQEYDNFSYKSLNGYSYTSTWGKGYVLKNKNRVYVFNSPSENMPNLKILLENKFGKEFPYHYLVFLMIPIGLILYKIIK</sequence>
<dbReference type="EMBL" id="LNGC01000012">
    <property type="protein sequence ID" value="KYC53014.1"/>
    <property type="molecule type" value="Genomic_DNA"/>
</dbReference>
<evidence type="ECO:0000256" key="1">
    <source>
        <dbReference type="SAM" id="Phobius"/>
    </source>
</evidence>
<accession>A0A150J7S6</accession>
<keyword evidence="1" id="KW-0812">Transmembrane</keyword>
<organism evidence="2 3">
    <name type="scientific">Candidatus Methanofastidiosum methylothiophilum</name>
    <dbReference type="NCBI Taxonomy" id="1705564"/>
    <lineage>
        <taxon>Archaea</taxon>
        <taxon>Methanobacteriati</taxon>
        <taxon>Methanobacteriota</taxon>
        <taxon>Stenosarchaea group</taxon>
        <taxon>Candidatus Methanofastidiosia</taxon>
        <taxon>Candidatus Methanofastidiosales</taxon>
        <taxon>Candidatus Methanofastidiosaceae</taxon>
        <taxon>Candidatus Methanofastidiosum</taxon>
    </lineage>
</organism>